<comment type="caution">
    <text evidence="6">The sequence shown here is derived from an EMBL/GenBank/DDBJ whole genome shotgun (WGS) entry which is preliminary data.</text>
</comment>
<dbReference type="Pfam" id="PF00155">
    <property type="entry name" value="Aminotran_1_2"/>
    <property type="match status" value="1"/>
</dbReference>
<evidence type="ECO:0000256" key="4">
    <source>
        <dbReference type="ARBA" id="ARBA00022898"/>
    </source>
</evidence>
<reference evidence="6" key="1">
    <citation type="journal article" date="2015" name="Nature">
        <title>Complex archaea that bridge the gap between prokaryotes and eukaryotes.</title>
        <authorList>
            <person name="Spang A."/>
            <person name="Saw J.H."/>
            <person name="Jorgensen S.L."/>
            <person name="Zaremba-Niedzwiedzka K."/>
            <person name="Martijn J."/>
            <person name="Lind A.E."/>
            <person name="van Eijk R."/>
            <person name="Schleper C."/>
            <person name="Guy L."/>
            <person name="Ettema T.J."/>
        </authorList>
    </citation>
    <scope>NUCLEOTIDE SEQUENCE</scope>
</reference>
<evidence type="ECO:0000259" key="5">
    <source>
        <dbReference type="Pfam" id="PF00155"/>
    </source>
</evidence>
<sequence length="411" mass="46756">MKSLFANIMKEYEGYKIGKMLCYIQDPEMISFAGGLPSSDVFPLDLIQKTAEKSLQEDPDHVLQYSAIPGEKDLMEAIIDYLQKDNIHIKLENIMITTSGQHGIDLVGRLFLEHKDIIVSDCPTFGGALASFELEDAEYMAKDIEEDGSDVKGMEAGIENLINQGRKPKFIYVVPDFQNPSSITMSLKKRLAILSTSKKYGIPLLEDSPYRELRYKGKNIPSLYSLDKNQGNVIGIYTFSKILCPGLRVGFNIGPSEVVKKFSLIKGASILNTPKLNQDICTAFLREYDLDAHFNRARKYYSEKLNFFLEAMEENFPEDMGVRWTKPEGGLFLWITMPEKINTLELFYEAAKEKVAFVPGEVCYPKGYLKHNTMRINFSYPTKDEIVEGVKRLSFVVKKYLTENRKNISAK</sequence>
<accession>A0A0F9R7U8</accession>
<dbReference type="GO" id="GO:0008483">
    <property type="term" value="F:transaminase activity"/>
    <property type="evidence" value="ECO:0007669"/>
    <property type="project" value="UniProtKB-KW"/>
</dbReference>
<dbReference type="EMBL" id="LAZR01001392">
    <property type="protein sequence ID" value="KKN45397.1"/>
    <property type="molecule type" value="Genomic_DNA"/>
</dbReference>
<dbReference type="PANTHER" id="PTHR42790:SF19">
    <property type="entry name" value="KYNURENINE_ALPHA-AMINOADIPATE AMINOTRANSFERASE, MITOCHONDRIAL"/>
    <property type="match status" value="1"/>
</dbReference>
<dbReference type="GO" id="GO:1901605">
    <property type="term" value="P:alpha-amino acid metabolic process"/>
    <property type="evidence" value="ECO:0007669"/>
    <property type="project" value="TreeGrafter"/>
</dbReference>
<name>A0A0F9R7U8_9ZZZZ</name>
<dbReference type="InterPro" id="IPR050859">
    <property type="entry name" value="Class-I_PLP-dep_aminotransf"/>
</dbReference>
<keyword evidence="3" id="KW-0808">Transferase</keyword>
<evidence type="ECO:0000256" key="2">
    <source>
        <dbReference type="ARBA" id="ARBA00022576"/>
    </source>
</evidence>
<dbReference type="AlphaFoldDB" id="A0A0F9R7U8"/>
<keyword evidence="4" id="KW-0663">Pyridoxal phosphate</keyword>
<gene>
    <name evidence="6" type="ORF">LCGC14_0683380</name>
</gene>
<dbReference type="InterPro" id="IPR015421">
    <property type="entry name" value="PyrdxlP-dep_Trfase_major"/>
</dbReference>
<feature type="domain" description="Aminotransferase class I/classII large" evidence="5">
    <location>
        <begin position="45"/>
        <end position="393"/>
    </location>
</feature>
<dbReference type="SUPFAM" id="SSF53383">
    <property type="entry name" value="PLP-dependent transferases"/>
    <property type="match status" value="1"/>
</dbReference>
<dbReference type="PANTHER" id="PTHR42790">
    <property type="entry name" value="AMINOTRANSFERASE"/>
    <property type="match status" value="1"/>
</dbReference>
<dbReference type="InterPro" id="IPR015422">
    <property type="entry name" value="PyrdxlP-dep_Trfase_small"/>
</dbReference>
<dbReference type="GO" id="GO:0030170">
    <property type="term" value="F:pyridoxal phosphate binding"/>
    <property type="evidence" value="ECO:0007669"/>
    <property type="project" value="InterPro"/>
</dbReference>
<dbReference type="CDD" id="cd00609">
    <property type="entry name" value="AAT_like"/>
    <property type="match status" value="1"/>
</dbReference>
<evidence type="ECO:0000256" key="1">
    <source>
        <dbReference type="ARBA" id="ARBA00001933"/>
    </source>
</evidence>
<organism evidence="6">
    <name type="scientific">marine sediment metagenome</name>
    <dbReference type="NCBI Taxonomy" id="412755"/>
    <lineage>
        <taxon>unclassified sequences</taxon>
        <taxon>metagenomes</taxon>
        <taxon>ecological metagenomes</taxon>
    </lineage>
</organism>
<evidence type="ECO:0000256" key="3">
    <source>
        <dbReference type="ARBA" id="ARBA00022679"/>
    </source>
</evidence>
<protein>
    <recommendedName>
        <fullName evidence="5">Aminotransferase class I/classII large domain-containing protein</fullName>
    </recommendedName>
</protein>
<dbReference type="InterPro" id="IPR015424">
    <property type="entry name" value="PyrdxlP-dep_Trfase"/>
</dbReference>
<comment type="cofactor">
    <cofactor evidence="1">
        <name>pyridoxal 5'-phosphate</name>
        <dbReference type="ChEBI" id="CHEBI:597326"/>
    </cofactor>
</comment>
<dbReference type="Gene3D" id="3.40.640.10">
    <property type="entry name" value="Type I PLP-dependent aspartate aminotransferase-like (Major domain)"/>
    <property type="match status" value="1"/>
</dbReference>
<dbReference type="InterPro" id="IPR004839">
    <property type="entry name" value="Aminotransferase_I/II_large"/>
</dbReference>
<proteinExistence type="predicted"/>
<keyword evidence="2" id="KW-0032">Aminotransferase</keyword>
<evidence type="ECO:0000313" key="6">
    <source>
        <dbReference type="EMBL" id="KKN45397.1"/>
    </source>
</evidence>
<dbReference type="Gene3D" id="3.90.1150.10">
    <property type="entry name" value="Aspartate Aminotransferase, domain 1"/>
    <property type="match status" value="1"/>
</dbReference>